<dbReference type="GO" id="GO:0005975">
    <property type="term" value="P:carbohydrate metabolic process"/>
    <property type="evidence" value="ECO:0007669"/>
    <property type="project" value="InterPro"/>
</dbReference>
<feature type="active site" description="Schiff-base intermediate with substrate" evidence="11">
    <location>
        <position position="138"/>
    </location>
</feature>
<comment type="function">
    <text evidence="1 11">Transaldolase is important for the balance of metabolites in the pentose-phosphate pathway.</text>
</comment>
<dbReference type="UniPathway" id="UPA00115">
    <property type="reaction ID" value="UER00414"/>
</dbReference>
<organism evidence="12">
    <name type="scientific">uncultured Truepera sp</name>
    <dbReference type="NCBI Taxonomy" id="543023"/>
    <lineage>
        <taxon>Bacteria</taxon>
        <taxon>Thermotogati</taxon>
        <taxon>Deinococcota</taxon>
        <taxon>Deinococci</taxon>
        <taxon>Trueperales</taxon>
        <taxon>Trueperaceae</taxon>
        <taxon>Truepera</taxon>
        <taxon>environmental samples</taxon>
    </lineage>
</organism>
<dbReference type="GO" id="GO:0006098">
    <property type="term" value="P:pentose-phosphate shunt"/>
    <property type="evidence" value="ECO:0007669"/>
    <property type="project" value="UniProtKB-UniRule"/>
</dbReference>
<evidence type="ECO:0000256" key="8">
    <source>
        <dbReference type="ARBA" id="ARBA00023126"/>
    </source>
</evidence>
<dbReference type="PANTHER" id="PTHR10683:SF31">
    <property type="entry name" value="TRANSALDOLASE"/>
    <property type="match status" value="1"/>
</dbReference>
<evidence type="ECO:0000313" key="12">
    <source>
        <dbReference type="EMBL" id="CAA9584817.1"/>
    </source>
</evidence>
<comment type="pathway">
    <text evidence="3 11">Carbohydrate degradation; pentose phosphate pathway; D-glyceraldehyde 3-phosphate and beta-D-fructose 6-phosphate from D-ribose 5-phosphate and D-xylulose 5-phosphate (non-oxidative stage): step 2/3.</text>
</comment>
<keyword evidence="8 11" id="KW-0570">Pentose shunt</keyword>
<comment type="catalytic activity">
    <reaction evidence="10 11">
        <text>D-sedoheptulose 7-phosphate + D-glyceraldehyde 3-phosphate = D-erythrose 4-phosphate + beta-D-fructose 6-phosphate</text>
        <dbReference type="Rhea" id="RHEA:17053"/>
        <dbReference type="ChEBI" id="CHEBI:16897"/>
        <dbReference type="ChEBI" id="CHEBI:57483"/>
        <dbReference type="ChEBI" id="CHEBI:57634"/>
        <dbReference type="ChEBI" id="CHEBI:59776"/>
        <dbReference type="EC" id="2.2.1.2"/>
    </reaction>
</comment>
<dbReference type="GO" id="GO:0005737">
    <property type="term" value="C:cytoplasm"/>
    <property type="evidence" value="ECO:0007669"/>
    <property type="project" value="UniProtKB-SubCell"/>
</dbReference>
<dbReference type="Gene3D" id="3.20.20.70">
    <property type="entry name" value="Aldolase class I"/>
    <property type="match status" value="1"/>
</dbReference>
<gene>
    <name evidence="11" type="primary">tal</name>
    <name evidence="12" type="ORF">AVDCRST_MAG86-3311</name>
</gene>
<dbReference type="HAMAP" id="MF_00493">
    <property type="entry name" value="Transaldolase_2"/>
    <property type="match status" value="1"/>
</dbReference>
<proteinExistence type="inferred from homology"/>
<dbReference type="PROSITE" id="PS00958">
    <property type="entry name" value="TRANSALDOLASE_2"/>
    <property type="match status" value="1"/>
</dbReference>
<dbReference type="AlphaFoldDB" id="A0A6J4VTD3"/>
<evidence type="ECO:0000256" key="4">
    <source>
        <dbReference type="ARBA" id="ARBA00008426"/>
    </source>
</evidence>
<keyword evidence="9 11" id="KW-0704">Schiff base</keyword>
<dbReference type="PIRSF" id="PIRSF036915">
    <property type="entry name" value="Trnald_Bac_Plnt"/>
    <property type="match status" value="1"/>
</dbReference>
<dbReference type="EMBL" id="CADCWP010000300">
    <property type="protein sequence ID" value="CAA9584817.1"/>
    <property type="molecule type" value="Genomic_DNA"/>
</dbReference>
<dbReference type="InterPro" id="IPR018225">
    <property type="entry name" value="Transaldolase_AS"/>
</dbReference>
<evidence type="ECO:0000256" key="7">
    <source>
        <dbReference type="ARBA" id="ARBA00022679"/>
    </source>
</evidence>
<evidence type="ECO:0000256" key="11">
    <source>
        <dbReference type="HAMAP-Rule" id="MF_00493"/>
    </source>
</evidence>
<dbReference type="InterPro" id="IPR004732">
    <property type="entry name" value="Transaldolase_2"/>
</dbReference>
<name>A0A6J4VTD3_9DEIN</name>
<dbReference type="InterPro" id="IPR001585">
    <property type="entry name" value="TAL/FSA"/>
</dbReference>
<sequence length="371" mass="40871">MNALQQLRGYGQSPWIDDLHRELITDGGLQRLIDDGVRGLTTNPAIFEKAIAQSNEYDDAIRDLVEQGDSTPEVYRTLTVEDVQHAADLFRPLYDQSGGEDGFVSYEVSPKLATDAEGTYAEAQELWKRIDRPNVMIKIPATQEGLSAIRQLTRDGINTNVTLIFGLPRYEAVARAYITGLTERAGRGGSVAGIASVASFFLSRIDMLIDPKLEALEKDGDARAGRLKGKVAVASAKVAYQVYKELFGTPEFKELALKGAKPQRLLWASVAVKNPDYEADKYIEPLIGPDTVNTMPPETLETYRQEGTPSATLERDLDESHQVLTELEALGISIDDATQQLETEGAEKFVKPFESLMETLDEAKDEAATQV</sequence>
<comment type="similarity">
    <text evidence="4 11">Belongs to the transaldolase family. Type 2 subfamily.</text>
</comment>
<evidence type="ECO:0000256" key="2">
    <source>
        <dbReference type="ARBA" id="ARBA00004496"/>
    </source>
</evidence>
<dbReference type="CDD" id="cd00955">
    <property type="entry name" value="Transaldolase_like"/>
    <property type="match status" value="1"/>
</dbReference>
<evidence type="ECO:0000256" key="6">
    <source>
        <dbReference type="ARBA" id="ARBA00022490"/>
    </source>
</evidence>
<evidence type="ECO:0000256" key="1">
    <source>
        <dbReference type="ARBA" id="ARBA00003518"/>
    </source>
</evidence>
<evidence type="ECO:0000256" key="9">
    <source>
        <dbReference type="ARBA" id="ARBA00023270"/>
    </source>
</evidence>
<dbReference type="SUPFAM" id="SSF51569">
    <property type="entry name" value="Aldolase"/>
    <property type="match status" value="1"/>
</dbReference>
<keyword evidence="7 11" id="KW-0808">Transferase</keyword>
<evidence type="ECO:0000256" key="3">
    <source>
        <dbReference type="ARBA" id="ARBA00004857"/>
    </source>
</evidence>
<dbReference type="NCBIfam" id="NF002881">
    <property type="entry name" value="PRK03343.1"/>
    <property type="match status" value="1"/>
</dbReference>
<dbReference type="PANTHER" id="PTHR10683">
    <property type="entry name" value="TRANSALDOLASE"/>
    <property type="match status" value="1"/>
</dbReference>
<comment type="subcellular location">
    <subcellularLocation>
        <location evidence="2 11">Cytoplasm</location>
    </subcellularLocation>
</comment>
<dbReference type="NCBIfam" id="TIGR00876">
    <property type="entry name" value="tal_mycobact"/>
    <property type="match status" value="1"/>
</dbReference>
<evidence type="ECO:0000256" key="5">
    <source>
        <dbReference type="ARBA" id="ARBA00013151"/>
    </source>
</evidence>
<protein>
    <recommendedName>
        <fullName evidence="5 11">Transaldolase</fullName>
        <ecNumber evidence="5 11">2.2.1.2</ecNumber>
    </recommendedName>
</protein>
<dbReference type="EC" id="2.2.1.2" evidence="5 11"/>
<dbReference type="GO" id="GO:0004801">
    <property type="term" value="F:transaldolase activity"/>
    <property type="evidence" value="ECO:0007669"/>
    <property type="project" value="UniProtKB-UniRule"/>
</dbReference>
<reference evidence="12" key="1">
    <citation type="submission" date="2020-02" db="EMBL/GenBank/DDBJ databases">
        <authorList>
            <person name="Meier V. D."/>
        </authorList>
    </citation>
    <scope>NUCLEOTIDE SEQUENCE</scope>
    <source>
        <strain evidence="12">AVDCRST_MAG86</strain>
    </source>
</reference>
<dbReference type="Pfam" id="PF00923">
    <property type="entry name" value="TAL_FSA"/>
    <property type="match status" value="1"/>
</dbReference>
<accession>A0A6J4VTD3</accession>
<dbReference type="InterPro" id="IPR013785">
    <property type="entry name" value="Aldolase_TIM"/>
</dbReference>
<evidence type="ECO:0000256" key="10">
    <source>
        <dbReference type="ARBA" id="ARBA00048810"/>
    </source>
</evidence>
<keyword evidence="6 11" id="KW-0963">Cytoplasm</keyword>